<gene>
    <name evidence="2" type="ORF">CEXT_510341</name>
</gene>
<feature type="region of interest" description="Disordered" evidence="1">
    <location>
        <begin position="1"/>
        <end position="21"/>
    </location>
</feature>
<dbReference type="EMBL" id="BPLR01021240">
    <property type="protein sequence ID" value="GIX87501.1"/>
    <property type="molecule type" value="Genomic_DNA"/>
</dbReference>
<comment type="caution">
    <text evidence="2">The sequence shown here is derived from an EMBL/GenBank/DDBJ whole genome shotgun (WGS) entry which is preliminary data.</text>
</comment>
<feature type="region of interest" description="Disordered" evidence="1">
    <location>
        <begin position="60"/>
        <end position="83"/>
    </location>
</feature>
<evidence type="ECO:0000256" key="1">
    <source>
        <dbReference type="SAM" id="MobiDB-lite"/>
    </source>
</evidence>
<protein>
    <submittedName>
        <fullName evidence="2">Uncharacterized protein</fullName>
    </submittedName>
</protein>
<proteinExistence type="predicted"/>
<name>A0AAV4NU68_CAEEX</name>
<organism evidence="2 3">
    <name type="scientific">Caerostris extrusa</name>
    <name type="common">Bark spider</name>
    <name type="synonym">Caerostris bankana</name>
    <dbReference type="NCBI Taxonomy" id="172846"/>
    <lineage>
        <taxon>Eukaryota</taxon>
        <taxon>Metazoa</taxon>
        <taxon>Ecdysozoa</taxon>
        <taxon>Arthropoda</taxon>
        <taxon>Chelicerata</taxon>
        <taxon>Arachnida</taxon>
        <taxon>Araneae</taxon>
        <taxon>Araneomorphae</taxon>
        <taxon>Entelegynae</taxon>
        <taxon>Araneoidea</taxon>
        <taxon>Araneidae</taxon>
        <taxon>Caerostris</taxon>
    </lineage>
</organism>
<sequence length="92" mass="10174">MVVGRDYGGEEAKNNNKTGAVRCQMPGEETTRTFRFVRPVAKFCDSSIYRGEVAGQPISFHGYGQKPLPTPNPTSAEHPSTPKLHRCVHKCL</sequence>
<accession>A0AAV4NU68</accession>
<reference evidence="2 3" key="1">
    <citation type="submission" date="2021-06" db="EMBL/GenBank/DDBJ databases">
        <title>Caerostris extrusa draft genome.</title>
        <authorList>
            <person name="Kono N."/>
            <person name="Arakawa K."/>
        </authorList>
    </citation>
    <scope>NUCLEOTIDE SEQUENCE [LARGE SCALE GENOMIC DNA]</scope>
</reference>
<evidence type="ECO:0000313" key="2">
    <source>
        <dbReference type="EMBL" id="GIX87501.1"/>
    </source>
</evidence>
<keyword evidence="3" id="KW-1185">Reference proteome</keyword>
<evidence type="ECO:0000313" key="3">
    <source>
        <dbReference type="Proteomes" id="UP001054945"/>
    </source>
</evidence>
<dbReference type="Proteomes" id="UP001054945">
    <property type="component" value="Unassembled WGS sequence"/>
</dbReference>
<dbReference type="AlphaFoldDB" id="A0AAV4NU68"/>